<dbReference type="SUPFAM" id="SSF55961">
    <property type="entry name" value="Bet v1-like"/>
    <property type="match status" value="1"/>
</dbReference>
<name>A0ABR8LU01_9FLAO</name>
<keyword evidence="2" id="KW-1185">Reference proteome</keyword>
<organism evidence="1 2">
    <name type="scientific">Olleya marilimosa</name>
    <dbReference type="NCBI Taxonomy" id="272164"/>
    <lineage>
        <taxon>Bacteria</taxon>
        <taxon>Pseudomonadati</taxon>
        <taxon>Bacteroidota</taxon>
        <taxon>Flavobacteriia</taxon>
        <taxon>Flavobacteriales</taxon>
        <taxon>Flavobacteriaceae</taxon>
    </lineage>
</organism>
<evidence type="ECO:0000313" key="2">
    <source>
        <dbReference type="Proteomes" id="UP000627521"/>
    </source>
</evidence>
<evidence type="ECO:0000313" key="1">
    <source>
        <dbReference type="EMBL" id="MBD3863646.1"/>
    </source>
</evidence>
<dbReference type="Proteomes" id="UP000627521">
    <property type="component" value="Unassembled WGS sequence"/>
</dbReference>
<accession>A0ABR8LU01</accession>
<dbReference type="RefSeq" id="WP_191101346.1">
    <property type="nucleotide sequence ID" value="NZ_JACXXH010000004.1"/>
</dbReference>
<protein>
    <submittedName>
        <fullName evidence="1">SRPBCC family protein</fullName>
    </submittedName>
</protein>
<comment type="caution">
    <text evidence="1">The sequence shown here is derived from an EMBL/GenBank/DDBJ whole genome shotgun (WGS) entry which is preliminary data.</text>
</comment>
<proteinExistence type="predicted"/>
<reference evidence="1 2" key="1">
    <citation type="submission" date="2020-09" db="EMBL/GenBank/DDBJ databases">
        <title>Bacillus nautilus sp. nov., Chryseoglobus crepusculi sp. nov, and Psychrobacter noctis sp. nov., isolated from deep-sea sponges from the equatorial Atlantic.</title>
        <authorList>
            <person name="Stennett H.L."/>
            <person name="Williams S.E."/>
        </authorList>
    </citation>
    <scope>NUCLEOTIDE SEQUENCE [LARGE SCALE GENOMIC DNA]</scope>
    <source>
        <strain evidence="1 2">28M-24</strain>
    </source>
</reference>
<dbReference type="Gene3D" id="3.30.530.20">
    <property type="match status" value="1"/>
</dbReference>
<dbReference type="InterPro" id="IPR023393">
    <property type="entry name" value="START-like_dom_sf"/>
</dbReference>
<sequence>MEYTVKVLIKKPIEDCFLMLQNHECRKHWHLGLTSFEHLSGLPNEVGVQMKLNYTFGKREMSLIETITYVENNKTIHFNFDSAGMHNIQKNYFKVIDDNTTLWTSINQFVPTTFARRLMLLLMPKAFKIQTEKYLYDFKKYIENGISVTE</sequence>
<dbReference type="CDD" id="cd07812">
    <property type="entry name" value="SRPBCC"/>
    <property type="match status" value="1"/>
</dbReference>
<gene>
    <name evidence="1" type="ORF">IEG06_09285</name>
</gene>
<dbReference type="EMBL" id="JACXXH010000004">
    <property type="protein sequence ID" value="MBD3863646.1"/>
    <property type="molecule type" value="Genomic_DNA"/>
</dbReference>